<protein>
    <recommendedName>
        <fullName evidence="2">Cytochrome c7-like domain-containing protein</fullName>
    </recommendedName>
</protein>
<evidence type="ECO:0000256" key="1">
    <source>
        <dbReference type="SAM" id="SignalP"/>
    </source>
</evidence>
<evidence type="ECO:0000313" key="3">
    <source>
        <dbReference type="EMBL" id="ABQ26919.1"/>
    </source>
</evidence>
<organism evidence="3 4">
    <name type="scientific">Geotalea uraniireducens (strain Rf4)</name>
    <name type="common">Geobacter uraniireducens</name>
    <dbReference type="NCBI Taxonomy" id="351605"/>
    <lineage>
        <taxon>Bacteria</taxon>
        <taxon>Pseudomonadati</taxon>
        <taxon>Thermodesulfobacteriota</taxon>
        <taxon>Desulfuromonadia</taxon>
        <taxon>Geobacterales</taxon>
        <taxon>Geobacteraceae</taxon>
        <taxon>Geotalea</taxon>
    </lineage>
</organism>
<dbReference type="AlphaFoldDB" id="A5G551"/>
<feature type="domain" description="Cytochrome c7-like" evidence="2">
    <location>
        <begin position="206"/>
        <end position="266"/>
    </location>
</feature>
<dbReference type="STRING" id="351605.Gura_2745"/>
<dbReference type="InterPro" id="IPR036280">
    <property type="entry name" value="Multihaem_cyt_sf"/>
</dbReference>
<feature type="signal peptide" evidence="1">
    <location>
        <begin position="1"/>
        <end position="26"/>
    </location>
</feature>
<dbReference type="InterPro" id="IPR026352">
    <property type="entry name" value="Nanowire_3heme"/>
</dbReference>
<dbReference type="HOGENOM" id="CLU_1084872_0_0_7"/>
<proteinExistence type="predicted"/>
<evidence type="ECO:0000259" key="2">
    <source>
        <dbReference type="Pfam" id="PF14522"/>
    </source>
</evidence>
<dbReference type="InterPro" id="IPR029467">
    <property type="entry name" value="Cyt_c7-like"/>
</dbReference>
<dbReference type="Gene3D" id="3.90.10.10">
    <property type="entry name" value="Cytochrome C3"/>
    <property type="match status" value="2"/>
</dbReference>
<feature type="domain" description="Cytochrome c7-like" evidence="2">
    <location>
        <begin position="68"/>
        <end position="134"/>
    </location>
</feature>
<keyword evidence="4" id="KW-1185">Reference proteome</keyword>
<name>A5G551_GEOUR</name>
<dbReference type="Proteomes" id="UP000006695">
    <property type="component" value="Chromosome"/>
</dbReference>
<dbReference type="SUPFAM" id="SSF48695">
    <property type="entry name" value="Multiheme cytochromes"/>
    <property type="match status" value="1"/>
</dbReference>
<sequence length="276" mass="30390">MNKWGCRIGLISAGFFALSLSFEMHASWAVEREELGQVLKIMPPNGPAEQYGNVVMRRSSKKSGMPPVVFPHWSHRGRYTCRVCHSELEFAMRSGGSGITRGKYLAGKFCGACHNGTTAFSVRDEEPRQCDRCHMKDTAALNKRFRSFAAGLPATSFGNRIDWGAALAEGLVAPQKTLSGGTLLIKTPEALQKPLDLGTSAPRSSVAFSHGEHLSEMDCSICHPDIFNIKKKGTRLFSMEINIYGQFCGVCHMRVAFPMNDCRRCHMGMGKNSSGY</sequence>
<dbReference type="EMBL" id="CP000698">
    <property type="protein sequence ID" value="ABQ26919.1"/>
    <property type="molecule type" value="Genomic_DNA"/>
</dbReference>
<accession>A5G551</accession>
<keyword evidence="1" id="KW-0732">Signal</keyword>
<evidence type="ECO:0000313" key="4">
    <source>
        <dbReference type="Proteomes" id="UP000006695"/>
    </source>
</evidence>
<dbReference type="NCBIfam" id="TIGR04257">
    <property type="entry name" value="nanowire_3heme"/>
    <property type="match status" value="2"/>
</dbReference>
<dbReference type="Pfam" id="PF14522">
    <property type="entry name" value="Cytochrome_C7"/>
    <property type="match status" value="2"/>
</dbReference>
<dbReference type="PANTHER" id="PTHR39425">
    <property type="entry name" value="LIPOPROTEIN CYTOCHROME C"/>
    <property type="match status" value="1"/>
</dbReference>
<dbReference type="OrthoDB" id="5393172at2"/>
<gene>
    <name evidence="3" type="ordered locus">Gura_2745</name>
</gene>
<reference evidence="3 4" key="1">
    <citation type="submission" date="2007-05" db="EMBL/GenBank/DDBJ databases">
        <title>Complete sequence of Geobacter uraniireducens Rf4.</title>
        <authorList>
            <consortium name="US DOE Joint Genome Institute"/>
            <person name="Copeland A."/>
            <person name="Lucas S."/>
            <person name="Lapidus A."/>
            <person name="Barry K."/>
            <person name="Detter J.C."/>
            <person name="Glavina del Rio T."/>
            <person name="Hammon N."/>
            <person name="Israni S."/>
            <person name="Dalin E."/>
            <person name="Tice H."/>
            <person name="Pitluck S."/>
            <person name="Chertkov O."/>
            <person name="Brettin T."/>
            <person name="Bruce D."/>
            <person name="Han C."/>
            <person name="Schmutz J."/>
            <person name="Larimer F."/>
            <person name="Land M."/>
            <person name="Hauser L."/>
            <person name="Kyrpides N."/>
            <person name="Mikhailova N."/>
            <person name="Shelobolina E."/>
            <person name="Aklujkar M."/>
            <person name="Lovley D."/>
            <person name="Richardson P."/>
        </authorList>
    </citation>
    <scope>NUCLEOTIDE SEQUENCE [LARGE SCALE GENOMIC DNA]</scope>
    <source>
        <strain evidence="3 4">Rf4</strain>
    </source>
</reference>
<dbReference type="RefSeq" id="WP_011939595.1">
    <property type="nucleotide sequence ID" value="NC_009483.1"/>
</dbReference>
<dbReference type="PANTHER" id="PTHR39425:SF1">
    <property type="entry name" value="CYTOCHROME C7-LIKE DOMAIN-CONTAINING PROTEIN"/>
    <property type="match status" value="1"/>
</dbReference>
<feature type="chain" id="PRO_5002683247" description="Cytochrome c7-like domain-containing protein" evidence="1">
    <location>
        <begin position="27"/>
        <end position="276"/>
    </location>
</feature>
<dbReference type="KEGG" id="gur:Gura_2745"/>